<dbReference type="NCBIfam" id="TIGR03566">
    <property type="entry name" value="FMN_reduc_MsuE"/>
    <property type="match status" value="1"/>
</dbReference>
<dbReference type="GO" id="GO:0016491">
    <property type="term" value="F:oxidoreductase activity"/>
    <property type="evidence" value="ECO:0007669"/>
    <property type="project" value="UniProtKB-KW"/>
</dbReference>
<keyword evidence="7" id="KW-1185">Reference proteome</keyword>
<dbReference type="Proteomes" id="UP000547058">
    <property type="component" value="Unassembled WGS sequence"/>
</dbReference>
<dbReference type="RefSeq" id="WP_182342014.1">
    <property type="nucleotide sequence ID" value="NZ_JACGXS010000016.1"/>
</dbReference>
<evidence type="ECO:0000259" key="5">
    <source>
        <dbReference type="Pfam" id="PF03358"/>
    </source>
</evidence>
<keyword evidence="3" id="KW-0288">FMN</keyword>
<evidence type="ECO:0000313" key="7">
    <source>
        <dbReference type="Proteomes" id="UP000547058"/>
    </source>
</evidence>
<dbReference type="Pfam" id="PF03358">
    <property type="entry name" value="FMN_red"/>
    <property type="match status" value="1"/>
</dbReference>
<evidence type="ECO:0000256" key="4">
    <source>
        <dbReference type="ARBA" id="ARBA00023002"/>
    </source>
</evidence>
<evidence type="ECO:0000313" key="6">
    <source>
        <dbReference type="EMBL" id="MBA8683730.1"/>
    </source>
</evidence>
<dbReference type="InterPro" id="IPR029039">
    <property type="entry name" value="Flavoprotein-like_sf"/>
</dbReference>
<gene>
    <name evidence="6" type="primary">msuE</name>
    <name evidence="6" type="ORF">H4O11_18155</name>
</gene>
<dbReference type="PANTHER" id="PTHR43408">
    <property type="entry name" value="FMN REDUCTASE (NADPH)"/>
    <property type="match status" value="1"/>
</dbReference>
<comment type="caution">
    <text evidence="6">The sequence shown here is derived from an EMBL/GenBank/DDBJ whole genome shotgun (WGS) entry which is preliminary data.</text>
</comment>
<proteinExistence type="inferred from homology"/>
<reference evidence="6 7" key="1">
    <citation type="submission" date="2020-08" db="EMBL/GenBank/DDBJ databases">
        <title>Stenotrophomonas tumulicola JCM 30961.</title>
        <authorList>
            <person name="Deng Y."/>
        </authorList>
    </citation>
    <scope>NUCLEOTIDE SEQUENCE [LARGE SCALE GENOMIC DNA]</scope>
    <source>
        <strain evidence="6 7">JCM 30961</strain>
    </source>
</reference>
<evidence type="ECO:0000256" key="3">
    <source>
        <dbReference type="ARBA" id="ARBA00022643"/>
    </source>
</evidence>
<protein>
    <submittedName>
        <fullName evidence="6">FMN reductase</fullName>
    </submittedName>
</protein>
<dbReference type="Gene3D" id="3.40.50.360">
    <property type="match status" value="1"/>
</dbReference>
<dbReference type="InterPro" id="IPR019912">
    <property type="entry name" value="FMN_Rdtase_MsuE-like"/>
</dbReference>
<name>A0A7W3FQF0_9GAMM</name>
<dbReference type="PANTHER" id="PTHR43408:SF2">
    <property type="entry name" value="FMN REDUCTASE (NADPH)"/>
    <property type="match status" value="1"/>
</dbReference>
<evidence type="ECO:0000256" key="1">
    <source>
        <dbReference type="ARBA" id="ARBA00005990"/>
    </source>
</evidence>
<organism evidence="6 7">
    <name type="scientific">Stenotrophomonas tumulicola</name>
    <dbReference type="NCBI Taxonomy" id="1685415"/>
    <lineage>
        <taxon>Bacteria</taxon>
        <taxon>Pseudomonadati</taxon>
        <taxon>Pseudomonadota</taxon>
        <taxon>Gammaproteobacteria</taxon>
        <taxon>Lysobacterales</taxon>
        <taxon>Lysobacteraceae</taxon>
        <taxon>Stenotrophomonas</taxon>
    </lineage>
</organism>
<dbReference type="InterPro" id="IPR051814">
    <property type="entry name" value="NAD(P)H-dep_FMN_reductase"/>
</dbReference>
<dbReference type="SUPFAM" id="SSF52218">
    <property type="entry name" value="Flavoproteins"/>
    <property type="match status" value="1"/>
</dbReference>
<dbReference type="InterPro" id="IPR005025">
    <property type="entry name" value="FMN_Rdtase-like_dom"/>
</dbReference>
<sequence>MSSALNVVALVGSPTPSANSRTLLLVRHLLEALRQRVNIGIELVELAPIARSLGQSLQRSEAEPQVERALATIESADLLVAAVPVYRGSYPGLFKHLVDFIGLDALVDTPVLLAATGGSERHALVIDHQLRPLFSFLQAHTLPIGVYATPADFDEERISSVALQARIQLAAERAVGHLSPTALHAPLRRIA</sequence>
<dbReference type="AlphaFoldDB" id="A0A7W3FQF0"/>
<feature type="domain" description="NADPH-dependent FMN reductase-like" evidence="5">
    <location>
        <begin position="6"/>
        <end position="151"/>
    </location>
</feature>
<evidence type="ECO:0000256" key="2">
    <source>
        <dbReference type="ARBA" id="ARBA00022630"/>
    </source>
</evidence>
<keyword evidence="2" id="KW-0285">Flavoprotein</keyword>
<accession>A0A7W3FQF0</accession>
<dbReference type="EMBL" id="JACGXS010000016">
    <property type="protein sequence ID" value="MBA8683730.1"/>
    <property type="molecule type" value="Genomic_DNA"/>
</dbReference>
<comment type="similarity">
    <text evidence="1">Belongs to the SsuE family.</text>
</comment>
<keyword evidence="4" id="KW-0560">Oxidoreductase</keyword>